<feature type="compositionally biased region" description="Acidic residues" evidence="1">
    <location>
        <begin position="558"/>
        <end position="582"/>
    </location>
</feature>
<organism evidence="2 3">
    <name type="scientific">Caenorhabditis bovis</name>
    <dbReference type="NCBI Taxonomy" id="2654633"/>
    <lineage>
        <taxon>Eukaryota</taxon>
        <taxon>Metazoa</taxon>
        <taxon>Ecdysozoa</taxon>
        <taxon>Nematoda</taxon>
        <taxon>Chromadorea</taxon>
        <taxon>Rhabditida</taxon>
        <taxon>Rhabditina</taxon>
        <taxon>Rhabditomorpha</taxon>
        <taxon>Rhabditoidea</taxon>
        <taxon>Rhabditidae</taxon>
        <taxon>Peloderinae</taxon>
        <taxon>Caenorhabditis</taxon>
    </lineage>
</organism>
<name>A0A8S1E9X2_9PELO</name>
<proteinExistence type="predicted"/>
<protein>
    <submittedName>
        <fullName evidence="2">Uncharacterized protein</fullName>
    </submittedName>
</protein>
<evidence type="ECO:0000313" key="2">
    <source>
        <dbReference type="EMBL" id="CAB3397417.1"/>
    </source>
</evidence>
<feature type="region of interest" description="Disordered" evidence="1">
    <location>
        <begin position="557"/>
        <end position="582"/>
    </location>
</feature>
<keyword evidence="3" id="KW-1185">Reference proteome</keyword>
<evidence type="ECO:0000313" key="3">
    <source>
        <dbReference type="Proteomes" id="UP000494206"/>
    </source>
</evidence>
<evidence type="ECO:0000256" key="1">
    <source>
        <dbReference type="SAM" id="MobiDB-lite"/>
    </source>
</evidence>
<dbReference type="OrthoDB" id="5871268at2759"/>
<gene>
    <name evidence="2" type="ORF">CBOVIS_LOCUS827</name>
</gene>
<dbReference type="Proteomes" id="UP000494206">
    <property type="component" value="Unassembled WGS sequence"/>
</dbReference>
<accession>A0A8S1E9X2</accession>
<comment type="caution">
    <text evidence="2">The sequence shown here is derived from an EMBL/GenBank/DDBJ whole genome shotgun (WGS) entry which is preliminary data.</text>
</comment>
<dbReference type="EMBL" id="CADEPM010000001">
    <property type="protein sequence ID" value="CAB3397417.1"/>
    <property type="molecule type" value="Genomic_DNA"/>
</dbReference>
<sequence length="582" mass="66774">MVICKSFELANMSCTDVCTARKKVDLRVRIGVRLLGKEEEIDENEVPPADDPANPPHPRIRKNDIMFGSADDCLKFLEELEPSEELACLKEKMRYIIVENCDEIATNDSYALTVSKILLNFVNGSTTMLFFADSCKPNLDISFAFFKEIVTTNVFLEFEDATEFDIFKYIKFHFVSDDRFLNALACSPKSDAELKNFECSKKVMTVLIQKLELCNFEVDRLTLQRAQERGGGRAEKILVVTSNQKTANLVALYLKHIGRNKKIGILTKNMDRERMEYVNFQYRRNGYDIVVIDYKSMHDIGRAIVDAVILFDLPQFKYFSTFMEDEMFTLMSRNAVRLKLHVMFDENKDIFAVPKFMALDSPDQSKSDVLKIMKLVPVIGKEIKSLDPKNPHDRILVYSSRNKMCRMLAFSLGQVNLISSIFESNCLLDTREAYLKEQKDVWESGANLIAVAHSDLEKEKTLRLCRKIYLLDIIPTDLAMNLCERISKFDGNFKCTVIPIFTTFSEPQEYVNVSAIMLEELDANDGNDFEEESDGPSHKEYSNEAANAFAHMKIVMDSDCDDDDDDGLPIDPDYDEDDFPYY</sequence>
<reference evidence="2 3" key="1">
    <citation type="submission" date="2020-04" db="EMBL/GenBank/DDBJ databases">
        <authorList>
            <person name="Laetsch R D."/>
            <person name="Stevens L."/>
            <person name="Kumar S."/>
            <person name="Blaxter L. M."/>
        </authorList>
    </citation>
    <scope>NUCLEOTIDE SEQUENCE [LARGE SCALE GENOMIC DNA]</scope>
</reference>
<dbReference type="AlphaFoldDB" id="A0A8S1E9X2"/>